<dbReference type="EMBL" id="AP020327">
    <property type="protein sequence ID" value="BBN50819.1"/>
    <property type="molecule type" value="Genomic_DNA"/>
</dbReference>
<name>A0AAI8X2S1_MYCAV</name>
<reference evidence="1 2" key="1">
    <citation type="submission" date="2019-09" db="EMBL/GenBank/DDBJ databases">
        <title>Complete genome sequence of Mycobacterium avium subsp. hominissuis strain JP-H-1.</title>
        <authorList>
            <person name="Kinoshita Y."/>
            <person name="Niwa H."/>
            <person name="Uchida-Fujii E."/>
            <person name="Nukada T."/>
        </authorList>
    </citation>
    <scope>NUCLEOTIDE SEQUENCE [LARGE SCALE GENOMIC DNA]</scope>
    <source>
        <strain evidence="1 2">JP-H-1</strain>
        <plasmid evidence="1 2">p1-JPH1</plasmid>
    </source>
</reference>
<evidence type="ECO:0000313" key="2">
    <source>
        <dbReference type="Proteomes" id="UP000327362"/>
    </source>
</evidence>
<protein>
    <submittedName>
        <fullName evidence="1">Uncharacterized protein</fullName>
    </submittedName>
</protein>
<accession>A0AAI8X2S1</accession>
<dbReference type="AlphaFoldDB" id="A0AAI8X2S1"/>
<gene>
    <name evidence="1" type="ORF">JPH1_52940</name>
</gene>
<evidence type="ECO:0000313" key="1">
    <source>
        <dbReference type="EMBL" id="BBN50819.1"/>
    </source>
</evidence>
<sequence>MGSYEAGLRRKAAWRRIHVTCPCGREVYGNRGRDPVPRIRAAEMELARIYLERHARSDKTELSWAEYRDTVWSAADHWTQVRATYPRR</sequence>
<keyword evidence="1" id="KW-0614">Plasmid</keyword>
<organism evidence="1 2">
    <name type="scientific">Mycobacterium avium subsp. hominissuis</name>
    <dbReference type="NCBI Taxonomy" id="439334"/>
    <lineage>
        <taxon>Bacteria</taxon>
        <taxon>Bacillati</taxon>
        <taxon>Actinomycetota</taxon>
        <taxon>Actinomycetes</taxon>
        <taxon>Mycobacteriales</taxon>
        <taxon>Mycobacteriaceae</taxon>
        <taxon>Mycobacterium</taxon>
        <taxon>Mycobacterium avium complex (MAC)</taxon>
    </lineage>
</organism>
<geneLocation type="plasmid" evidence="1 2">
    <name>p1-JPH1</name>
</geneLocation>
<dbReference type="Proteomes" id="UP000327362">
    <property type="component" value="Plasmid p1-JPH1"/>
</dbReference>
<proteinExistence type="predicted"/>